<evidence type="ECO:0000313" key="4">
    <source>
        <dbReference type="EMBL" id="CCD70904.1"/>
    </source>
</evidence>
<name>Q94305_CAEEL</name>
<dbReference type="PaxDb" id="6239-T22F3.8"/>
<reference evidence="4 5" key="1">
    <citation type="journal article" date="1998" name="Science">
        <title>Genome sequence of the nematode C. elegans: a platform for investigating biology.</title>
        <authorList>
            <consortium name="The C. elegans sequencing consortium"/>
            <person name="Sulson J.E."/>
            <person name="Waterston R."/>
        </authorList>
    </citation>
    <scope>NUCLEOTIDE SEQUENCE [LARGE SCALE GENOMIC DNA]</scope>
    <source>
        <strain evidence="4 5">Bristol N2</strain>
    </source>
</reference>
<feature type="transmembrane region" description="Helical" evidence="2">
    <location>
        <begin position="123"/>
        <end position="143"/>
    </location>
</feature>
<keyword evidence="2" id="KW-1133">Transmembrane helix</keyword>
<keyword evidence="2" id="KW-0472">Membrane</keyword>
<sequence length="482" mass="54103">MTIQTLFTLHCLYRTFFNLKVAFFLGSAGLTMMLLNNYYRFIVLLVGFLCLASLCSNYLIINFTFICMKHDFSDGFTEINGTRQSIYDYTPDDKKWILWAVAAGTIIGTVPMNLLLVKYGARFPFFLSGIVSCISTSLIPFAAKWNFAFLIILRFIQGFSFSADFAAIGLLAVRWAPLAETAIFVAVLTCFNAIASMITNMATGLICVSSLGWKWSYYLHSIVGAILFVLWYFVYIDHPQDTRRVSGKELQSIQKNKSEAHLSKKCDVPYIKLATSPVILCVWANAFFDLTAAIMFSTYIPLYLHEVLKFGVTETGFYSSLIHGICLPVRLCFGIISDKIQFISEPVKIQIFNTISVGGSGLFFASIGLIPMEYRGWSVFSCIMTMSCIGVNPGGFYKVAVLHSRQFAHVVLTAIQWIKCLALFVAPALVSIFVTNESIRQQWIWVFLIVGGGMVITNILGFFFLTDKPAEWTDTDEPLEKL</sequence>
<feature type="transmembrane region" description="Helical" evidence="2">
    <location>
        <begin position="278"/>
        <end position="304"/>
    </location>
</feature>
<feature type="transmembrane region" description="Helical" evidence="2">
    <location>
        <begin position="149"/>
        <end position="171"/>
    </location>
</feature>
<keyword evidence="2" id="KW-0812">Transmembrane</keyword>
<dbReference type="PROSITE" id="PS50850">
    <property type="entry name" value="MFS"/>
    <property type="match status" value="1"/>
</dbReference>
<dbReference type="AGR" id="WB:WBGene00020698"/>
<comment type="subcellular location">
    <subcellularLocation>
        <location evidence="1">Membrane</location>
        <topology evidence="1">Multi-pass membrane protein</topology>
    </subcellularLocation>
</comment>
<dbReference type="FunCoup" id="Q94305">
    <property type="interactions" value="28"/>
</dbReference>
<evidence type="ECO:0000256" key="2">
    <source>
        <dbReference type="SAM" id="Phobius"/>
    </source>
</evidence>
<dbReference type="AlphaFoldDB" id="Q94305"/>
<evidence type="ECO:0000313" key="6">
    <source>
        <dbReference type="WormBase" id="T22F3.8"/>
    </source>
</evidence>
<feature type="transmembrane region" description="Helical" evidence="2">
    <location>
        <begin position="42"/>
        <end position="66"/>
    </location>
</feature>
<dbReference type="KEGG" id="cel:CELE_T22F3.8"/>
<feature type="transmembrane region" description="Helical" evidence="2">
    <location>
        <begin position="183"/>
        <end position="211"/>
    </location>
</feature>
<evidence type="ECO:0000313" key="5">
    <source>
        <dbReference type="Proteomes" id="UP000001940"/>
    </source>
</evidence>
<dbReference type="PANTHER" id="PTHR45757">
    <property type="entry name" value="PROTEIN CBG23364-RELATED"/>
    <property type="match status" value="1"/>
</dbReference>
<dbReference type="InterPro" id="IPR020846">
    <property type="entry name" value="MFS_dom"/>
</dbReference>
<dbReference type="CTD" id="178781"/>
<dbReference type="PIR" id="T30983">
    <property type="entry name" value="T30983"/>
</dbReference>
<dbReference type="PhylomeDB" id="Q94305"/>
<dbReference type="eggNOG" id="KOG2532">
    <property type="taxonomic scope" value="Eukaryota"/>
</dbReference>
<feature type="transmembrane region" description="Helical" evidence="2">
    <location>
        <begin position="407"/>
        <end position="430"/>
    </location>
</feature>
<feature type="transmembrane region" description="Helical" evidence="2">
    <location>
        <begin position="16"/>
        <end position="35"/>
    </location>
</feature>
<feature type="transmembrane region" description="Helical" evidence="2">
    <location>
        <begin position="349"/>
        <end position="370"/>
    </location>
</feature>
<dbReference type="InParanoid" id="Q94305"/>
<dbReference type="Bgee" id="WBGene00020698">
    <property type="expression patterns" value="Expressed in larva and 1 other cell type or tissue"/>
</dbReference>
<dbReference type="UCSC" id="T22F3.8">
    <property type="organism name" value="c. elegans"/>
</dbReference>
<dbReference type="SUPFAM" id="SSF103473">
    <property type="entry name" value="MFS general substrate transporter"/>
    <property type="match status" value="1"/>
</dbReference>
<dbReference type="Proteomes" id="UP000001940">
    <property type="component" value="Chromosome V"/>
</dbReference>
<dbReference type="OMA" id="VPILVWN"/>
<proteinExistence type="predicted"/>
<dbReference type="InterPro" id="IPR036259">
    <property type="entry name" value="MFS_trans_sf"/>
</dbReference>
<feature type="transmembrane region" description="Helical" evidence="2">
    <location>
        <begin position="316"/>
        <end position="337"/>
    </location>
</feature>
<protein>
    <submittedName>
        <fullName evidence="4">Major facilitator superfamily (MFS) profile domain-containing protein</fullName>
    </submittedName>
</protein>
<evidence type="ECO:0000259" key="3">
    <source>
        <dbReference type="PROSITE" id="PS50850"/>
    </source>
</evidence>
<dbReference type="OrthoDB" id="2985014at2759"/>
<dbReference type="GO" id="GO:0016020">
    <property type="term" value="C:membrane"/>
    <property type="evidence" value="ECO:0007669"/>
    <property type="project" value="UniProtKB-SubCell"/>
</dbReference>
<evidence type="ECO:0000256" key="1">
    <source>
        <dbReference type="ARBA" id="ARBA00004141"/>
    </source>
</evidence>
<feature type="transmembrane region" description="Helical" evidence="2">
    <location>
        <begin position="217"/>
        <end position="236"/>
    </location>
</feature>
<feature type="transmembrane region" description="Helical" evidence="2">
    <location>
        <begin position="96"/>
        <end position="116"/>
    </location>
</feature>
<feature type="transmembrane region" description="Helical" evidence="2">
    <location>
        <begin position="442"/>
        <end position="465"/>
    </location>
</feature>
<dbReference type="Pfam" id="PF07690">
    <property type="entry name" value="MFS_1"/>
    <property type="match status" value="1"/>
</dbReference>
<dbReference type="GeneID" id="178781"/>
<dbReference type="EMBL" id="BX284605">
    <property type="protein sequence ID" value="CCD70904.1"/>
    <property type="molecule type" value="Genomic_DNA"/>
</dbReference>
<keyword evidence="5" id="KW-1185">Reference proteome</keyword>
<dbReference type="STRING" id="6239.T22F3.8.1"/>
<accession>Q94305</accession>
<organism evidence="4 5">
    <name type="scientific">Caenorhabditis elegans</name>
    <dbReference type="NCBI Taxonomy" id="6239"/>
    <lineage>
        <taxon>Eukaryota</taxon>
        <taxon>Metazoa</taxon>
        <taxon>Ecdysozoa</taxon>
        <taxon>Nematoda</taxon>
        <taxon>Chromadorea</taxon>
        <taxon>Rhabditida</taxon>
        <taxon>Rhabditina</taxon>
        <taxon>Rhabditomorpha</taxon>
        <taxon>Rhabditoidea</taxon>
        <taxon>Rhabditidae</taxon>
        <taxon>Peloderinae</taxon>
        <taxon>Caenorhabditis</taxon>
    </lineage>
</organism>
<dbReference type="PANTHER" id="PTHR45757:SF9">
    <property type="entry name" value="MAJOR FACILITATOR SUPERFAMILY (MFS) PROFILE DOMAIN-CONTAINING PROTEIN"/>
    <property type="match status" value="1"/>
</dbReference>
<dbReference type="HOGENOM" id="CLU_001265_5_3_1"/>
<dbReference type="Gene3D" id="1.20.1250.20">
    <property type="entry name" value="MFS general substrate transporter like domains"/>
    <property type="match status" value="2"/>
</dbReference>
<gene>
    <name evidence="4" type="ORF">CELE_T22F3.8</name>
    <name evidence="4 6" type="ORF">T22F3.8</name>
</gene>
<dbReference type="RefSeq" id="NP_504013.1">
    <property type="nucleotide sequence ID" value="NM_071612.1"/>
</dbReference>
<dbReference type="WormBase" id="T22F3.8">
    <property type="protein sequence ID" value="CE13976"/>
    <property type="gene ID" value="WBGene00020698"/>
</dbReference>
<dbReference type="InterPro" id="IPR011701">
    <property type="entry name" value="MFS"/>
</dbReference>
<feature type="domain" description="Major facilitator superfamily (MFS) profile" evidence="3">
    <location>
        <begin position="15"/>
        <end position="469"/>
    </location>
</feature>
<dbReference type="SMR" id="Q94305"/>
<dbReference type="GO" id="GO:0022857">
    <property type="term" value="F:transmembrane transporter activity"/>
    <property type="evidence" value="ECO:0007669"/>
    <property type="project" value="InterPro"/>
</dbReference>